<dbReference type="PANTHER" id="PTHR31477:SF1">
    <property type="entry name" value="CENTROSOMAL PROTEIN OF 44 KDA"/>
    <property type="match status" value="1"/>
</dbReference>
<evidence type="ECO:0000256" key="3">
    <source>
        <dbReference type="ARBA" id="ARBA00004647"/>
    </source>
</evidence>
<comment type="caution">
    <text evidence="11">The sequence shown here is derived from an EMBL/GenBank/DDBJ whole genome shotgun (WGS) entry which is preliminary data.</text>
</comment>
<accession>A0A7J6N323</accession>
<keyword evidence="7" id="KW-0206">Cytoskeleton</keyword>
<dbReference type="AlphaFoldDB" id="A0A7J6N323"/>
<comment type="function">
    <text evidence="8">Centriole-enriched microtubule-binding protein involved in centriole biogenesis. In collaboration with CEP295 and POC1B, is required for the centriole-to-centrosome conversion by ensuring the formation of bona fide centriole wall. Functions as a linker component that maintains centrosome cohesion. Associates with CROCC and regulates its stability and localization to the centrosome.</text>
</comment>
<dbReference type="Pfam" id="PF15007">
    <property type="entry name" value="CEP44"/>
    <property type="match status" value="1"/>
</dbReference>
<dbReference type="OrthoDB" id="348420at2759"/>
<protein>
    <recommendedName>
        <fullName evidence="4">Centrosomal protein of 44 kDa</fullName>
    </recommendedName>
</protein>
<dbReference type="PANTHER" id="PTHR31477">
    <property type="entry name" value="CENTROSOMAL PROTEIN OF 44 KDA"/>
    <property type="match status" value="1"/>
</dbReference>
<feature type="compositionally biased region" description="Polar residues" evidence="9">
    <location>
        <begin position="237"/>
        <end position="247"/>
    </location>
</feature>
<evidence type="ECO:0000256" key="7">
    <source>
        <dbReference type="ARBA" id="ARBA00023212"/>
    </source>
</evidence>
<gene>
    <name evidence="11" type="ORF">FOL47_008925</name>
</gene>
<organism evidence="11 12">
    <name type="scientific">Perkinsus chesapeaki</name>
    <name type="common">Clam parasite</name>
    <name type="synonym">Perkinsus andrewsi</name>
    <dbReference type="NCBI Taxonomy" id="330153"/>
    <lineage>
        <taxon>Eukaryota</taxon>
        <taxon>Sar</taxon>
        <taxon>Alveolata</taxon>
        <taxon>Perkinsozoa</taxon>
        <taxon>Perkinsea</taxon>
        <taxon>Perkinsida</taxon>
        <taxon>Perkinsidae</taxon>
        <taxon>Perkinsus</taxon>
    </lineage>
</organism>
<dbReference type="GO" id="GO:0000922">
    <property type="term" value="C:spindle pole"/>
    <property type="evidence" value="ECO:0007669"/>
    <property type="project" value="UniProtKB-SubCell"/>
</dbReference>
<feature type="domain" description="Centrosomal CEP44" evidence="10">
    <location>
        <begin position="19"/>
        <end position="139"/>
    </location>
</feature>
<sequence length="260" mass="29141">MTSARNLKTSQHQMKLVATKLMTALRKCHYVPHDEKFYERLFTEGKPEDLLQLYHFLFLKMSPSITLRVHEKYEEFGAYASDLQFMQVVYKFVRDFLHIKPSLNLQQFFSPGFLLKKVDMAADVADGLRKLDTALSGQSQHTAVRLSKKTPHNSSHGAISNSKVTTIKTLLSNDRTTNSACSGALGDDIPLTEAVNRIAESVDSIDKKIDSLAHHVEVRLFQLETRFSLLEDSIKTGQMDNSKTDPGSSGKHEHAASATS</sequence>
<feature type="region of interest" description="Disordered" evidence="9">
    <location>
        <begin position="237"/>
        <end position="260"/>
    </location>
</feature>
<dbReference type="InterPro" id="IPR033603">
    <property type="entry name" value="CEP44"/>
</dbReference>
<keyword evidence="6" id="KW-0175">Coiled coil</keyword>
<evidence type="ECO:0000256" key="1">
    <source>
        <dbReference type="ARBA" id="ARBA00004114"/>
    </source>
</evidence>
<name>A0A7J6N323_PERCH</name>
<dbReference type="EMBL" id="JAAPAO010000006">
    <property type="protein sequence ID" value="KAF4677860.1"/>
    <property type="molecule type" value="Genomic_DNA"/>
</dbReference>
<keyword evidence="5" id="KW-0963">Cytoplasm</keyword>
<evidence type="ECO:0000313" key="12">
    <source>
        <dbReference type="Proteomes" id="UP000591131"/>
    </source>
</evidence>
<evidence type="ECO:0000256" key="8">
    <source>
        <dbReference type="ARBA" id="ARBA00046235"/>
    </source>
</evidence>
<dbReference type="InterPro" id="IPR029157">
    <property type="entry name" value="CEP44_CC"/>
</dbReference>
<evidence type="ECO:0000256" key="9">
    <source>
        <dbReference type="SAM" id="MobiDB-lite"/>
    </source>
</evidence>
<proteinExistence type="predicted"/>
<evidence type="ECO:0000256" key="4">
    <source>
        <dbReference type="ARBA" id="ARBA00014053"/>
    </source>
</evidence>
<evidence type="ECO:0000313" key="11">
    <source>
        <dbReference type="EMBL" id="KAF4677860.1"/>
    </source>
</evidence>
<keyword evidence="12" id="KW-1185">Reference proteome</keyword>
<feature type="compositionally biased region" description="Basic and acidic residues" evidence="9">
    <location>
        <begin position="250"/>
        <end position="260"/>
    </location>
</feature>
<dbReference type="GO" id="GO:0030496">
    <property type="term" value="C:midbody"/>
    <property type="evidence" value="ECO:0007669"/>
    <property type="project" value="UniProtKB-SubCell"/>
</dbReference>
<evidence type="ECO:0000259" key="10">
    <source>
        <dbReference type="Pfam" id="PF15007"/>
    </source>
</evidence>
<evidence type="ECO:0000256" key="6">
    <source>
        <dbReference type="ARBA" id="ARBA00023054"/>
    </source>
</evidence>
<dbReference type="GO" id="GO:0005814">
    <property type="term" value="C:centriole"/>
    <property type="evidence" value="ECO:0007669"/>
    <property type="project" value="UniProtKB-SubCell"/>
</dbReference>
<evidence type="ECO:0000256" key="2">
    <source>
        <dbReference type="ARBA" id="ARBA00004214"/>
    </source>
</evidence>
<reference evidence="11 12" key="1">
    <citation type="submission" date="2020-04" db="EMBL/GenBank/DDBJ databases">
        <title>Perkinsus chesapeaki whole genome sequence.</title>
        <authorList>
            <person name="Bogema D.R."/>
        </authorList>
    </citation>
    <scope>NUCLEOTIDE SEQUENCE [LARGE SCALE GENOMIC DNA]</scope>
    <source>
        <strain evidence="11">ATCC PRA-425</strain>
    </source>
</reference>
<dbReference type="Proteomes" id="UP000591131">
    <property type="component" value="Unassembled WGS sequence"/>
</dbReference>
<evidence type="ECO:0000256" key="5">
    <source>
        <dbReference type="ARBA" id="ARBA00022490"/>
    </source>
</evidence>
<comment type="subcellular location">
    <subcellularLocation>
        <location evidence="1">Cytoplasm</location>
        <location evidence="1">Cytoskeleton</location>
        <location evidence="1">Microtubule organizing center</location>
        <location evidence="1">Centrosome</location>
        <location evidence="1">Centriole</location>
    </subcellularLocation>
    <subcellularLocation>
        <location evidence="3">Cytoplasm</location>
        <location evidence="3">Cytoskeleton</location>
        <location evidence="3">Spindle pole</location>
    </subcellularLocation>
    <subcellularLocation>
        <location evidence="2">Midbody</location>
    </subcellularLocation>
</comment>